<feature type="region of interest" description="Disordered" evidence="1">
    <location>
        <begin position="165"/>
        <end position="243"/>
    </location>
</feature>
<feature type="compositionally biased region" description="Low complexity" evidence="1">
    <location>
        <begin position="234"/>
        <end position="243"/>
    </location>
</feature>
<feature type="compositionally biased region" description="Basic and acidic residues" evidence="1">
    <location>
        <begin position="323"/>
        <end position="333"/>
    </location>
</feature>
<feature type="region of interest" description="Disordered" evidence="1">
    <location>
        <begin position="107"/>
        <end position="127"/>
    </location>
</feature>
<accession>A0AAE0DH32</accession>
<evidence type="ECO:0000313" key="2">
    <source>
        <dbReference type="EMBL" id="KAK3169224.1"/>
    </source>
</evidence>
<feature type="compositionally biased region" description="Basic and acidic residues" evidence="1">
    <location>
        <begin position="107"/>
        <end position="116"/>
    </location>
</feature>
<feature type="compositionally biased region" description="Polar residues" evidence="1">
    <location>
        <begin position="294"/>
        <end position="310"/>
    </location>
</feature>
<evidence type="ECO:0000256" key="1">
    <source>
        <dbReference type="SAM" id="MobiDB-lite"/>
    </source>
</evidence>
<keyword evidence="3" id="KW-1185">Reference proteome</keyword>
<reference evidence="2" key="1">
    <citation type="submission" date="2022-11" db="EMBL/GenBank/DDBJ databases">
        <title>Chromosomal genome sequence assembly and mating type (MAT) locus characterization of the leprose asexual lichenized fungus Lepraria neglecta (Nyl.) Erichsen.</title>
        <authorList>
            <person name="Allen J.L."/>
            <person name="Pfeffer B."/>
        </authorList>
    </citation>
    <scope>NUCLEOTIDE SEQUENCE</scope>
    <source>
        <strain evidence="2">Allen 5258</strain>
    </source>
</reference>
<proteinExistence type="predicted"/>
<dbReference type="Proteomes" id="UP001276659">
    <property type="component" value="Unassembled WGS sequence"/>
</dbReference>
<sequence length="343" mass="36139">MQTQANCVSIDSRNESHMIDNPRHSMAAIVHSLPTVTSQEVPQHPHPHLAPKESVLGKNACEKTQAADGCGVKMPTTQGPDLTIAAMKLTTQPLNNNQTNVRTPDIEAQGKDHETDPSSVQTPSSSHTVLAVTAMQTNRHISQSVLPSSHLSAVASRPIQSVVAGQSVTTGKRPLADTGDEPKLHKKARLSEKQPSSSALSVNPATRPRAAQAGHSQQPSSGLSAAPAMLSRKAQAASSEQPSSALIITPNILSQRAPARYSQQPPSSSVLATDAMSQTAHDGVNQQTSSTSSATPALMSQQAQAGTGNNALKRPFDEEDDDSNAHETPRISDEVVWNRSAAV</sequence>
<dbReference type="EMBL" id="JASNWA010000009">
    <property type="protein sequence ID" value="KAK3169224.1"/>
    <property type="molecule type" value="Genomic_DNA"/>
</dbReference>
<gene>
    <name evidence="2" type="ORF">OEA41_008607</name>
</gene>
<evidence type="ECO:0000313" key="3">
    <source>
        <dbReference type="Proteomes" id="UP001276659"/>
    </source>
</evidence>
<protein>
    <submittedName>
        <fullName evidence="2">Uncharacterized protein</fullName>
    </submittedName>
</protein>
<comment type="caution">
    <text evidence="2">The sequence shown here is derived from an EMBL/GenBank/DDBJ whole genome shotgun (WGS) entry which is preliminary data.</text>
</comment>
<dbReference type="AlphaFoldDB" id="A0AAE0DH32"/>
<organism evidence="2 3">
    <name type="scientific">Lepraria neglecta</name>
    <dbReference type="NCBI Taxonomy" id="209136"/>
    <lineage>
        <taxon>Eukaryota</taxon>
        <taxon>Fungi</taxon>
        <taxon>Dikarya</taxon>
        <taxon>Ascomycota</taxon>
        <taxon>Pezizomycotina</taxon>
        <taxon>Lecanoromycetes</taxon>
        <taxon>OSLEUM clade</taxon>
        <taxon>Lecanoromycetidae</taxon>
        <taxon>Lecanorales</taxon>
        <taxon>Lecanorineae</taxon>
        <taxon>Stereocaulaceae</taxon>
        <taxon>Lepraria</taxon>
    </lineage>
</organism>
<feature type="compositionally biased region" description="Polar residues" evidence="1">
    <location>
        <begin position="193"/>
        <end position="204"/>
    </location>
</feature>
<feature type="region of interest" description="Disordered" evidence="1">
    <location>
        <begin position="278"/>
        <end position="343"/>
    </location>
</feature>
<name>A0AAE0DH32_9LECA</name>
<feature type="compositionally biased region" description="Polar residues" evidence="1">
    <location>
        <begin position="214"/>
        <end position="223"/>
    </location>
</feature>
<feature type="compositionally biased region" description="Polar residues" evidence="1">
    <location>
        <begin position="117"/>
        <end position="127"/>
    </location>
</feature>